<dbReference type="SMART" id="SM00091">
    <property type="entry name" value="PAS"/>
    <property type="match status" value="2"/>
</dbReference>
<comment type="catalytic activity">
    <reaction evidence="1">
        <text>ATP + protein L-histidine = ADP + protein N-phospho-L-histidine.</text>
        <dbReference type="EC" id="2.7.13.3"/>
    </reaction>
</comment>
<organism evidence="8 9">
    <name type="scientific">Balneatrix alpica</name>
    <dbReference type="NCBI Taxonomy" id="75684"/>
    <lineage>
        <taxon>Bacteria</taxon>
        <taxon>Pseudomonadati</taxon>
        <taxon>Pseudomonadota</taxon>
        <taxon>Gammaproteobacteria</taxon>
        <taxon>Oceanospirillales</taxon>
        <taxon>Balneatrichaceae</taxon>
        <taxon>Balneatrix</taxon>
    </lineage>
</organism>
<dbReference type="SMART" id="SM00388">
    <property type="entry name" value="HisKA"/>
    <property type="match status" value="1"/>
</dbReference>
<dbReference type="SUPFAM" id="SSF47384">
    <property type="entry name" value="Homodimeric domain of signal transducing histidine kinase"/>
    <property type="match status" value="1"/>
</dbReference>
<dbReference type="SMART" id="SM00086">
    <property type="entry name" value="PAC"/>
    <property type="match status" value="1"/>
</dbReference>
<dbReference type="InterPro" id="IPR001610">
    <property type="entry name" value="PAC"/>
</dbReference>
<sequence length="581" mass="66566">MSEPNTPQPSLSQLNQWHQLKCQDQLLQGIFNFINTHSPGEAKLTPASSSKPHTHRSPSWQLDLSPRCSQQHQALLDWLKARLHELADRQRLQQEHHFYRQIAEKSTDMISCHTHDTWTFTYASAAITPLLGYSPEEVVGLPAYELFHPDDARAVIERAPSVIYEKGFYTNTYRFKRKDGSYTWLETTTRSLRSDQGNSSGYICISRDVSRRMRQQLSQQRLASLVEASSDLALFFDGQFHLTYANSAARQLLQLPEELNQHPLQQLFTPQDWQALTEQIEQGPPNLHWRQLCDLLSPDEPIPVELHLQSHHHRYLSQPFFSLLARDRRPELQAEAEHRQHLQELAHISRVISMGELASGLAHELNQPLAAINNYASGSLRRLPAHWQQQYPFVSQALHKISEQAMRAAAIISRMRHFLRKDEYRRQRLDLHLLVRKTLEWFEDEARRQHILINLQANGSYWVEGDPIQIEQILVNLLKNAVDASLESGPKRWKRIQLSLEQQGEEIQLRVQDQGHGIAAELLAKIFEQFFTTKSGGLGMGLAISRSLAEAHNGRLEANSQPGQGSCFILSLPALSPQEAS</sequence>
<evidence type="ECO:0000256" key="2">
    <source>
        <dbReference type="ARBA" id="ARBA00012438"/>
    </source>
</evidence>
<evidence type="ECO:0000259" key="6">
    <source>
        <dbReference type="PROSITE" id="PS50112"/>
    </source>
</evidence>
<dbReference type="InterPro" id="IPR005467">
    <property type="entry name" value="His_kinase_dom"/>
</dbReference>
<dbReference type="EC" id="2.7.13.3" evidence="2"/>
<dbReference type="CDD" id="cd00082">
    <property type="entry name" value="HisKA"/>
    <property type="match status" value="1"/>
</dbReference>
<dbReference type="Pfam" id="PF13188">
    <property type="entry name" value="PAS_8"/>
    <property type="match status" value="1"/>
</dbReference>
<gene>
    <name evidence="8" type="ORF">ACFFLH_03975</name>
</gene>
<dbReference type="InterPro" id="IPR013655">
    <property type="entry name" value="PAS_fold_3"/>
</dbReference>
<dbReference type="PROSITE" id="PS50112">
    <property type="entry name" value="PAS"/>
    <property type="match status" value="1"/>
</dbReference>
<dbReference type="Pfam" id="PF02518">
    <property type="entry name" value="HATPase_c"/>
    <property type="match status" value="1"/>
</dbReference>
<dbReference type="SMART" id="SM00387">
    <property type="entry name" value="HATPase_c"/>
    <property type="match status" value="1"/>
</dbReference>
<evidence type="ECO:0000259" key="5">
    <source>
        <dbReference type="PROSITE" id="PS50109"/>
    </source>
</evidence>
<dbReference type="PROSITE" id="PS50113">
    <property type="entry name" value="PAC"/>
    <property type="match status" value="1"/>
</dbReference>
<dbReference type="Gene3D" id="3.30.450.20">
    <property type="entry name" value="PAS domain"/>
    <property type="match status" value="2"/>
</dbReference>
<dbReference type="Pfam" id="PF00512">
    <property type="entry name" value="HisKA"/>
    <property type="match status" value="1"/>
</dbReference>
<feature type="domain" description="PAS" evidence="6">
    <location>
        <begin position="95"/>
        <end position="166"/>
    </location>
</feature>
<dbReference type="InterPro" id="IPR000014">
    <property type="entry name" value="PAS"/>
</dbReference>
<feature type="domain" description="PAC" evidence="7">
    <location>
        <begin position="169"/>
        <end position="221"/>
    </location>
</feature>
<proteinExistence type="predicted"/>
<evidence type="ECO:0000256" key="1">
    <source>
        <dbReference type="ARBA" id="ARBA00000085"/>
    </source>
</evidence>
<evidence type="ECO:0000313" key="8">
    <source>
        <dbReference type="EMBL" id="MFB9885561.1"/>
    </source>
</evidence>
<evidence type="ECO:0000256" key="4">
    <source>
        <dbReference type="SAM" id="MobiDB-lite"/>
    </source>
</evidence>
<dbReference type="PANTHER" id="PTHR43065:SF42">
    <property type="entry name" value="TWO-COMPONENT SENSOR PPRA"/>
    <property type="match status" value="1"/>
</dbReference>
<dbReference type="PRINTS" id="PR00344">
    <property type="entry name" value="BCTRLSENSOR"/>
</dbReference>
<feature type="region of interest" description="Disordered" evidence="4">
    <location>
        <begin position="41"/>
        <end position="62"/>
    </location>
</feature>
<dbReference type="InterPro" id="IPR003661">
    <property type="entry name" value="HisK_dim/P_dom"/>
</dbReference>
<comment type="caution">
    <text evidence="8">The sequence shown here is derived from an EMBL/GenBank/DDBJ whole genome shotgun (WGS) entry which is preliminary data.</text>
</comment>
<dbReference type="PANTHER" id="PTHR43065">
    <property type="entry name" value="SENSOR HISTIDINE KINASE"/>
    <property type="match status" value="1"/>
</dbReference>
<dbReference type="EMBL" id="JBHLZN010000001">
    <property type="protein sequence ID" value="MFB9885561.1"/>
    <property type="molecule type" value="Genomic_DNA"/>
</dbReference>
<dbReference type="InterPro" id="IPR004358">
    <property type="entry name" value="Sig_transdc_His_kin-like_C"/>
</dbReference>
<dbReference type="PROSITE" id="PS50109">
    <property type="entry name" value="HIS_KIN"/>
    <property type="match status" value="1"/>
</dbReference>
<dbReference type="InterPro" id="IPR003594">
    <property type="entry name" value="HATPase_dom"/>
</dbReference>
<feature type="domain" description="Histidine kinase" evidence="5">
    <location>
        <begin position="360"/>
        <end position="576"/>
    </location>
</feature>
<dbReference type="InterPro" id="IPR036890">
    <property type="entry name" value="HATPase_C_sf"/>
</dbReference>
<dbReference type="RefSeq" id="WP_051527796.1">
    <property type="nucleotide sequence ID" value="NZ_JBHLZN010000001.1"/>
</dbReference>
<dbReference type="InterPro" id="IPR036097">
    <property type="entry name" value="HisK_dim/P_sf"/>
</dbReference>
<dbReference type="SUPFAM" id="SSF55874">
    <property type="entry name" value="ATPase domain of HSP90 chaperone/DNA topoisomerase II/histidine kinase"/>
    <property type="match status" value="1"/>
</dbReference>
<dbReference type="Pfam" id="PF08447">
    <property type="entry name" value="PAS_3"/>
    <property type="match status" value="1"/>
</dbReference>
<dbReference type="NCBIfam" id="TIGR00229">
    <property type="entry name" value="sensory_box"/>
    <property type="match status" value="1"/>
</dbReference>
<reference evidence="8 9" key="1">
    <citation type="submission" date="2024-09" db="EMBL/GenBank/DDBJ databases">
        <authorList>
            <person name="Sun Q."/>
            <person name="Mori K."/>
        </authorList>
    </citation>
    <scope>NUCLEOTIDE SEQUENCE [LARGE SCALE GENOMIC DNA]</scope>
    <source>
        <strain evidence="8 9">ATCC 51285</strain>
    </source>
</reference>
<dbReference type="InterPro" id="IPR000700">
    <property type="entry name" value="PAS-assoc_C"/>
</dbReference>
<evidence type="ECO:0000259" key="7">
    <source>
        <dbReference type="PROSITE" id="PS50113"/>
    </source>
</evidence>
<dbReference type="Proteomes" id="UP001589628">
    <property type="component" value="Unassembled WGS sequence"/>
</dbReference>
<accession>A0ABV5Z8F6</accession>
<dbReference type="InterPro" id="IPR035965">
    <property type="entry name" value="PAS-like_dom_sf"/>
</dbReference>
<evidence type="ECO:0000256" key="3">
    <source>
        <dbReference type="ARBA" id="ARBA00022553"/>
    </source>
</evidence>
<keyword evidence="9" id="KW-1185">Reference proteome</keyword>
<name>A0ABV5Z8F6_9GAMM</name>
<dbReference type="Gene3D" id="3.30.565.10">
    <property type="entry name" value="Histidine kinase-like ATPase, C-terminal domain"/>
    <property type="match status" value="1"/>
</dbReference>
<dbReference type="Gene3D" id="1.10.287.130">
    <property type="match status" value="1"/>
</dbReference>
<keyword evidence="3" id="KW-0597">Phosphoprotein</keyword>
<dbReference type="CDD" id="cd00130">
    <property type="entry name" value="PAS"/>
    <property type="match status" value="2"/>
</dbReference>
<evidence type="ECO:0000313" key="9">
    <source>
        <dbReference type="Proteomes" id="UP001589628"/>
    </source>
</evidence>
<dbReference type="SUPFAM" id="SSF55785">
    <property type="entry name" value="PYP-like sensor domain (PAS domain)"/>
    <property type="match status" value="2"/>
</dbReference>
<protein>
    <recommendedName>
        <fullName evidence="2">histidine kinase</fullName>
        <ecNumber evidence="2">2.7.13.3</ecNumber>
    </recommendedName>
</protein>
<feature type="compositionally biased region" description="Polar residues" evidence="4">
    <location>
        <begin position="46"/>
        <end position="62"/>
    </location>
</feature>